<gene>
    <name evidence="2" type="ORF">CPUR_04551</name>
</gene>
<feature type="compositionally biased region" description="Low complexity" evidence="1">
    <location>
        <begin position="87"/>
        <end position="97"/>
    </location>
</feature>
<dbReference type="HOGENOM" id="CLU_1189808_0_0_1"/>
<dbReference type="AlphaFoldDB" id="M1VW59"/>
<dbReference type="VEuPathDB" id="FungiDB:CPUR_04551"/>
<accession>M1VW59</accession>
<feature type="region of interest" description="Disordered" evidence="1">
    <location>
        <begin position="1"/>
        <end position="125"/>
    </location>
</feature>
<name>M1VW59_CLAP2</name>
<dbReference type="Proteomes" id="UP000016801">
    <property type="component" value="Unassembled WGS sequence"/>
</dbReference>
<dbReference type="EMBL" id="CAGA01000024">
    <property type="protein sequence ID" value="CCE30702.1"/>
    <property type="molecule type" value="Genomic_DNA"/>
</dbReference>
<organism evidence="2 3">
    <name type="scientific">Claviceps purpurea (strain 20.1)</name>
    <name type="common">Ergot fungus</name>
    <name type="synonym">Sphacelia segetum</name>
    <dbReference type="NCBI Taxonomy" id="1111077"/>
    <lineage>
        <taxon>Eukaryota</taxon>
        <taxon>Fungi</taxon>
        <taxon>Dikarya</taxon>
        <taxon>Ascomycota</taxon>
        <taxon>Pezizomycotina</taxon>
        <taxon>Sordariomycetes</taxon>
        <taxon>Hypocreomycetidae</taxon>
        <taxon>Hypocreales</taxon>
        <taxon>Clavicipitaceae</taxon>
        <taxon>Claviceps</taxon>
    </lineage>
</organism>
<evidence type="ECO:0000256" key="1">
    <source>
        <dbReference type="SAM" id="MobiDB-lite"/>
    </source>
</evidence>
<reference evidence="2 3" key="1">
    <citation type="journal article" date="2013" name="PLoS Genet.">
        <title>Plant-symbiotic fungi as chemical engineers: Multi-genome analysis of the Clavicipitaceae reveals dynamics of alkaloid loci.</title>
        <authorList>
            <person name="Schardl C.L."/>
            <person name="Young C.A."/>
            <person name="Hesse U."/>
            <person name="Amyotte S.G."/>
            <person name="Andreeva K."/>
            <person name="Calie P.J."/>
            <person name="Fleetwood D.J."/>
            <person name="Haws D.C."/>
            <person name="Moore N."/>
            <person name="Oeser B."/>
            <person name="Panaccione D.G."/>
            <person name="Schweri K.K."/>
            <person name="Voisey C.R."/>
            <person name="Farman M.L."/>
            <person name="Jaromczyk J.W."/>
            <person name="Roe B.A."/>
            <person name="O'Sullivan D.M."/>
            <person name="Scott B."/>
            <person name="Tudzynski P."/>
            <person name="An Z."/>
            <person name="Arnaoudova E.G."/>
            <person name="Bullock C.T."/>
            <person name="Charlton N.D."/>
            <person name="Chen L."/>
            <person name="Cox M."/>
            <person name="Dinkins R.D."/>
            <person name="Florea S."/>
            <person name="Glenn A.E."/>
            <person name="Gordon A."/>
            <person name="Gueldener U."/>
            <person name="Harris D.R."/>
            <person name="Hollin W."/>
            <person name="Jaromczyk J."/>
            <person name="Johnson R.D."/>
            <person name="Khan A.K."/>
            <person name="Leistner E."/>
            <person name="Leuchtmann A."/>
            <person name="Li C."/>
            <person name="Liu J."/>
            <person name="Liu J."/>
            <person name="Liu M."/>
            <person name="Mace W."/>
            <person name="Machado C."/>
            <person name="Nagabhyru P."/>
            <person name="Pan J."/>
            <person name="Schmid J."/>
            <person name="Sugawara K."/>
            <person name="Steiner U."/>
            <person name="Takach J.E."/>
            <person name="Tanaka E."/>
            <person name="Webb J.S."/>
            <person name="Wilson E.V."/>
            <person name="Wiseman J.L."/>
            <person name="Yoshida R."/>
            <person name="Zeng Z."/>
        </authorList>
    </citation>
    <scope>NUCLEOTIDE SEQUENCE [LARGE SCALE GENOMIC DNA]</scope>
    <source>
        <strain evidence="2 3">20.1</strain>
    </source>
</reference>
<evidence type="ECO:0000313" key="3">
    <source>
        <dbReference type="Proteomes" id="UP000016801"/>
    </source>
</evidence>
<dbReference type="OrthoDB" id="10390885at2759"/>
<comment type="caution">
    <text evidence="2">The sequence shown here is derived from an EMBL/GenBank/DDBJ whole genome shotgun (WGS) entry which is preliminary data.</text>
</comment>
<evidence type="ECO:0000313" key="2">
    <source>
        <dbReference type="EMBL" id="CCE30702.1"/>
    </source>
</evidence>
<protein>
    <submittedName>
        <fullName evidence="2">Uncharacterized protein</fullName>
    </submittedName>
</protein>
<sequence>MDRASEPVPEQAFEPLQTFGSSEDAIESVGIASSRDDLRLGPYDPLIVKGKGRPKGSLGLGSRSHRRDPTLFDRALNQECNKALQNSSSAPSSSAPSVRKRKRRLPHPEFAVPDAPNSPPTTTNASATIKALEWAFECLDVHGDTYEAGTQMPRASQRIAPSLEDPEAPFSLGGPGDIILGDSEGLAIEVEDDVTNEAENGADIAAAHHDTGGDDVATREYWDGVVQEHEGVK</sequence>
<proteinExistence type="predicted"/>
<keyword evidence="3" id="KW-1185">Reference proteome</keyword>